<evidence type="ECO:0000256" key="1">
    <source>
        <dbReference type="ARBA" id="ARBA00004370"/>
    </source>
</evidence>
<evidence type="ECO:0000313" key="5">
    <source>
        <dbReference type="Proteomes" id="UP000636709"/>
    </source>
</evidence>
<name>A0A835EQC5_9POAL</name>
<dbReference type="GO" id="GO:0098542">
    <property type="term" value="P:defense response to other organism"/>
    <property type="evidence" value="ECO:0007669"/>
    <property type="project" value="InterPro"/>
</dbReference>
<dbReference type="EMBL" id="JACEFO010001739">
    <property type="protein sequence ID" value="KAF8713951.1"/>
    <property type="molecule type" value="Genomic_DNA"/>
</dbReference>
<keyword evidence="2 3" id="KW-0472">Membrane</keyword>
<dbReference type="InterPro" id="IPR044839">
    <property type="entry name" value="NDR1-like"/>
</dbReference>
<feature type="transmembrane region" description="Helical" evidence="3">
    <location>
        <begin position="24"/>
        <end position="45"/>
    </location>
</feature>
<dbReference type="Proteomes" id="UP000636709">
    <property type="component" value="Unassembled WGS sequence"/>
</dbReference>
<evidence type="ECO:0000313" key="4">
    <source>
        <dbReference type="EMBL" id="KAF8713951.1"/>
    </source>
</evidence>
<dbReference type="OrthoDB" id="1863930at2759"/>
<dbReference type="PANTHER" id="PTHR31415:SF82">
    <property type="entry name" value="OS05G0203150 PROTEIN"/>
    <property type="match status" value="1"/>
</dbReference>
<dbReference type="AlphaFoldDB" id="A0A835EQC5"/>
<keyword evidence="3" id="KW-0812">Transmembrane</keyword>
<evidence type="ECO:0008006" key="6">
    <source>
        <dbReference type="Google" id="ProtNLM"/>
    </source>
</evidence>
<comment type="subcellular location">
    <subcellularLocation>
        <location evidence="1">Membrane</location>
    </subcellularLocation>
</comment>
<keyword evidence="3" id="KW-1133">Transmembrane helix</keyword>
<proteinExistence type="predicted"/>
<reference evidence="4" key="1">
    <citation type="submission" date="2020-07" db="EMBL/GenBank/DDBJ databases">
        <title>Genome sequence and genetic diversity analysis of an under-domesticated orphan crop, white fonio (Digitaria exilis).</title>
        <authorList>
            <person name="Bennetzen J.L."/>
            <person name="Chen S."/>
            <person name="Ma X."/>
            <person name="Wang X."/>
            <person name="Yssel A.E.J."/>
            <person name="Chaluvadi S.R."/>
            <person name="Johnson M."/>
            <person name="Gangashetty P."/>
            <person name="Hamidou F."/>
            <person name="Sanogo M.D."/>
            <person name="Zwaenepoel A."/>
            <person name="Wallace J."/>
            <person name="Van De Peer Y."/>
            <person name="Van Deynze A."/>
        </authorList>
    </citation>
    <scope>NUCLEOTIDE SEQUENCE</scope>
    <source>
        <tissue evidence="4">Leaves</tissue>
    </source>
</reference>
<organism evidence="4 5">
    <name type="scientific">Digitaria exilis</name>
    <dbReference type="NCBI Taxonomy" id="1010633"/>
    <lineage>
        <taxon>Eukaryota</taxon>
        <taxon>Viridiplantae</taxon>
        <taxon>Streptophyta</taxon>
        <taxon>Embryophyta</taxon>
        <taxon>Tracheophyta</taxon>
        <taxon>Spermatophyta</taxon>
        <taxon>Magnoliopsida</taxon>
        <taxon>Liliopsida</taxon>
        <taxon>Poales</taxon>
        <taxon>Poaceae</taxon>
        <taxon>PACMAD clade</taxon>
        <taxon>Panicoideae</taxon>
        <taxon>Panicodae</taxon>
        <taxon>Paniceae</taxon>
        <taxon>Anthephorinae</taxon>
        <taxon>Digitaria</taxon>
    </lineage>
</organism>
<gene>
    <name evidence="4" type="ORF">HU200_027936</name>
</gene>
<sequence length="455" mass="50990">MSQENYFDNPSLETKKMSSSTCHWWCLGVVSAMVILTSLILGFAFSPYHFHPRVDSGVLAALDISNPPPKSTNALRYNLSVDLGLRNSYRHLKFRYLDVTTTAFYGSDDFMLAFPDSSSFPTPFSQGPKNTTVLKAVFDGTVAVYPSVASELERERAAGMVHVKVRVSVKLRIKSWGIDRPVHRYTYDCWLWFQPPSDAAPAVFDAGTRCWPLTYFIEQVMSGEASSMAKRVPVICEIKVLAGSMNSPHRSSDEESPIGICKLFGWAKDCVQFWTPFGTTVIVLWLFYRPDRFHPFVDSGVLTTLNSTSPANATGHGRPSLQYDLTLNVSLRNSHRRLSMRYLDIGATAFYNGTTMLGPAEDAFPTPFRQGPKNTTGTVAVDPAVAAELEREIAVGTVHLRVRVSLMFMYKVWPMKEVFFFDYDCWLWFPPPRDGVPAVFDAGTRCWAVKQSLGV</sequence>
<protein>
    <recommendedName>
        <fullName evidence="6">Late embryogenesis abundant protein LEA-2 subgroup domain-containing protein</fullName>
    </recommendedName>
</protein>
<evidence type="ECO:0000256" key="3">
    <source>
        <dbReference type="SAM" id="Phobius"/>
    </source>
</evidence>
<comment type="caution">
    <text evidence="4">The sequence shown here is derived from an EMBL/GenBank/DDBJ whole genome shotgun (WGS) entry which is preliminary data.</text>
</comment>
<accession>A0A835EQC5</accession>
<keyword evidence="5" id="KW-1185">Reference proteome</keyword>
<dbReference type="GO" id="GO:0009506">
    <property type="term" value="C:plasmodesma"/>
    <property type="evidence" value="ECO:0007669"/>
    <property type="project" value="TreeGrafter"/>
</dbReference>
<dbReference type="PANTHER" id="PTHR31415">
    <property type="entry name" value="OS05G0367900 PROTEIN"/>
    <property type="match status" value="1"/>
</dbReference>
<dbReference type="GO" id="GO:0005886">
    <property type="term" value="C:plasma membrane"/>
    <property type="evidence" value="ECO:0007669"/>
    <property type="project" value="TreeGrafter"/>
</dbReference>
<evidence type="ECO:0000256" key="2">
    <source>
        <dbReference type="ARBA" id="ARBA00023136"/>
    </source>
</evidence>